<dbReference type="AlphaFoldDB" id="A0A8H5L180"/>
<evidence type="ECO:0008006" key="4">
    <source>
        <dbReference type="Google" id="ProtNLM"/>
    </source>
</evidence>
<reference evidence="2 3" key="1">
    <citation type="submission" date="2020-05" db="EMBL/GenBank/DDBJ databases">
        <title>Identification and distribution of gene clusters putatively required for synthesis of sphingolipid metabolism inhibitors in phylogenetically diverse species of the filamentous fungus Fusarium.</title>
        <authorList>
            <person name="Kim H.-S."/>
            <person name="Busman M."/>
            <person name="Brown D.W."/>
            <person name="Divon H."/>
            <person name="Uhlig S."/>
            <person name="Proctor R.H."/>
        </authorList>
    </citation>
    <scope>NUCLEOTIDE SEQUENCE [LARGE SCALE GENOMIC DNA]</scope>
    <source>
        <strain evidence="2 3">NRRL 66333</strain>
    </source>
</reference>
<dbReference type="GeneID" id="59312313"/>
<evidence type="ECO:0000313" key="3">
    <source>
        <dbReference type="Proteomes" id="UP000547976"/>
    </source>
</evidence>
<feature type="region of interest" description="Disordered" evidence="1">
    <location>
        <begin position="88"/>
        <end position="124"/>
    </location>
</feature>
<protein>
    <recommendedName>
        <fullName evidence="4">C2H2-type domain-containing protein</fullName>
    </recommendedName>
</protein>
<name>A0A8H5L180_GIBSU</name>
<dbReference type="EMBL" id="JAAOAV010000288">
    <property type="protein sequence ID" value="KAF5584460.1"/>
    <property type="molecule type" value="Genomic_DNA"/>
</dbReference>
<dbReference type="OrthoDB" id="4738706at2759"/>
<organism evidence="2 3">
    <name type="scientific">Gibberella subglutinans</name>
    <name type="common">Fusarium subglutinans</name>
    <dbReference type="NCBI Taxonomy" id="42677"/>
    <lineage>
        <taxon>Eukaryota</taxon>
        <taxon>Fungi</taxon>
        <taxon>Dikarya</taxon>
        <taxon>Ascomycota</taxon>
        <taxon>Pezizomycotina</taxon>
        <taxon>Sordariomycetes</taxon>
        <taxon>Hypocreomycetidae</taxon>
        <taxon>Hypocreales</taxon>
        <taxon>Nectriaceae</taxon>
        <taxon>Fusarium</taxon>
        <taxon>Fusarium fujikuroi species complex</taxon>
    </lineage>
</organism>
<keyword evidence="3" id="KW-1185">Reference proteome</keyword>
<evidence type="ECO:0000313" key="2">
    <source>
        <dbReference type="EMBL" id="KAF5584460.1"/>
    </source>
</evidence>
<sequence length="249" mass="28103">MASTSNPLETNEESKDVPLDQAFSALFGSSGSAAQEARSCLWILISRHQEFGGSTNFARHRRGLISVQIAVKASSEWKACIHIEKTVGHEPEQSHDASEELGDRYSSQTPDSDGGSSTPETYIDDRKKQIIDSIVFSAMQWLHSKLDVWHSHLLVGSSNPNNRGNKKRKVAETDNHETDNEDEGGNWEDRQSSRMPIQGHEDPKFACPYFKQPQYRCARCWQPFADEQGIVDHQRTDEFSGGDYMRRSD</sequence>
<feature type="region of interest" description="Disordered" evidence="1">
    <location>
        <begin position="155"/>
        <end position="198"/>
    </location>
</feature>
<gene>
    <name evidence="2" type="ORF">FSUBG_12774</name>
</gene>
<feature type="compositionally biased region" description="Polar residues" evidence="1">
    <location>
        <begin position="105"/>
        <end position="120"/>
    </location>
</feature>
<dbReference type="RefSeq" id="XP_036531768.1">
    <property type="nucleotide sequence ID" value="XM_036677595.1"/>
</dbReference>
<comment type="caution">
    <text evidence="2">The sequence shown here is derived from an EMBL/GenBank/DDBJ whole genome shotgun (WGS) entry which is preliminary data.</text>
</comment>
<dbReference type="Proteomes" id="UP000547976">
    <property type="component" value="Unassembled WGS sequence"/>
</dbReference>
<evidence type="ECO:0000256" key="1">
    <source>
        <dbReference type="SAM" id="MobiDB-lite"/>
    </source>
</evidence>
<accession>A0A8H5L180</accession>
<feature type="compositionally biased region" description="Basic and acidic residues" evidence="1">
    <location>
        <begin position="88"/>
        <end position="103"/>
    </location>
</feature>
<proteinExistence type="predicted"/>